<dbReference type="PANTHER" id="PTHR14456">
    <property type="entry name" value="INOSITOL POLYPHOSPHATE KINASE 1"/>
    <property type="match status" value="1"/>
</dbReference>
<dbReference type="GO" id="GO:0035299">
    <property type="term" value="F:inositol-1,3,4,5,6-pentakisphosphate 2-kinase activity"/>
    <property type="evidence" value="ECO:0007669"/>
    <property type="project" value="UniProtKB-EC"/>
</dbReference>
<dbReference type="Pfam" id="PF06090">
    <property type="entry name" value="Ins_P5_2-kin"/>
    <property type="match status" value="1"/>
</dbReference>
<evidence type="ECO:0000256" key="1">
    <source>
        <dbReference type="ARBA" id="ARBA00007229"/>
    </source>
</evidence>
<protein>
    <recommendedName>
        <fullName evidence="2 7">Inositol-pentakisphosphate 2-kinase</fullName>
        <ecNumber evidence="2 7">2.7.1.158</ecNumber>
    </recommendedName>
</protein>
<evidence type="ECO:0000256" key="6">
    <source>
        <dbReference type="ARBA" id="ARBA00022840"/>
    </source>
</evidence>
<dbReference type="InterPro" id="IPR043001">
    <property type="entry name" value="IP5_2-K_N_lobe"/>
</dbReference>
<keyword evidence="4 7" id="KW-0547">Nucleotide-binding</keyword>
<evidence type="ECO:0000256" key="2">
    <source>
        <dbReference type="ARBA" id="ARBA00012023"/>
    </source>
</evidence>
<dbReference type="Proteomes" id="UP000019118">
    <property type="component" value="Unassembled WGS sequence"/>
</dbReference>
<dbReference type="AlphaFoldDB" id="A0AAR5PMZ6"/>
<dbReference type="GO" id="GO:0032958">
    <property type="term" value="P:inositol phosphate biosynthetic process"/>
    <property type="evidence" value="ECO:0007669"/>
    <property type="project" value="TreeGrafter"/>
</dbReference>
<dbReference type="PANTHER" id="PTHR14456:SF2">
    <property type="entry name" value="INOSITOL-PENTAKISPHOSPHATE 2-KINASE"/>
    <property type="match status" value="1"/>
</dbReference>
<evidence type="ECO:0000256" key="3">
    <source>
        <dbReference type="ARBA" id="ARBA00022679"/>
    </source>
</evidence>
<dbReference type="InterPro" id="IPR009286">
    <property type="entry name" value="Ins_P5_2-kin"/>
</dbReference>
<comment type="function">
    <text evidence="7">Phosphorylates Ins(1,3,4,5,6)P5 at position 2 to form Ins(1,2,3,4,5,6)P6 (InsP6 or phytate).</text>
</comment>
<dbReference type="EC" id="2.7.1.158" evidence="2 7"/>
<dbReference type="GO" id="GO:0005524">
    <property type="term" value="F:ATP binding"/>
    <property type="evidence" value="ECO:0007669"/>
    <property type="project" value="UniProtKB-KW"/>
</dbReference>
<keyword evidence="5 7" id="KW-0418">Kinase</keyword>
<comment type="domain">
    <text evidence="7">The EXKPK motif is conserved in inositol-pentakisphosphate 2-kinases of both family 1 and 2.</text>
</comment>
<dbReference type="Gene3D" id="3.30.200.110">
    <property type="entry name" value="Inositol-pentakisphosphate 2-kinase, N-lobe"/>
    <property type="match status" value="1"/>
</dbReference>
<reference evidence="9" key="1">
    <citation type="journal article" date="2013" name="Genome Biol.">
        <title>Draft genome of the mountain pine beetle, Dendroctonus ponderosae Hopkins, a major forest pest.</title>
        <authorList>
            <person name="Keeling C.I."/>
            <person name="Yuen M.M."/>
            <person name="Liao N.Y."/>
            <person name="Docking T.R."/>
            <person name="Chan S.K."/>
            <person name="Taylor G.A."/>
            <person name="Palmquist D.L."/>
            <person name="Jackman S.D."/>
            <person name="Nguyen A."/>
            <person name="Li M."/>
            <person name="Henderson H."/>
            <person name="Janes J.K."/>
            <person name="Zhao Y."/>
            <person name="Pandoh P."/>
            <person name="Moore R."/>
            <person name="Sperling F.A."/>
            <person name="Huber D.P."/>
            <person name="Birol I."/>
            <person name="Jones S.J."/>
            <person name="Bohlmann J."/>
        </authorList>
    </citation>
    <scope>NUCLEOTIDE SEQUENCE</scope>
</reference>
<dbReference type="EnsemblMetazoa" id="XM_019906836.1">
    <property type="protein sequence ID" value="XP_019762395.1"/>
    <property type="gene ID" value="LOC109539188"/>
</dbReference>
<name>A0AAR5PMZ6_DENPD</name>
<sequence>MGSDGAQLAGAHEWAYRGEGNCNLVVGLQGARQILRIRKTEKPQSLLGWILVLLTDLIEWCSGKACGDEARDLAFYCQVMRPLIGAHYTSEARMVALSRPQLQLILEGVRQRRPDHRRHKTLQLGRAALFSDFAFLPPRFDHLDFIGDTFAVELKPKQGWRPPKERLALPQCLYCMHQLLKLQTGRIQGRTDYCPEELFSGDPGRMRR</sequence>
<comment type="similarity">
    <text evidence="1">Belongs to the IPK1 type 2 family.</text>
</comment>
<comment type="catalytic activity">
    <reaction evidence="7">
        <text>1D-myo-inositol 1,3,4,5,6-pentakisphosphate + ATP = 1D-myo-inositol hexakisphosphate + ADP + H(+)</text>
        <dbReference type="Rhea" id="RHEA:20313"/>
        <dbReference type="ChEBI" id="CHEBI:15378"/>
        <dbReference type="ChEBI" id="CHEBI:30616"/>
        <dbReference type="ChEBI" id="CHEBI:57733"/>
        <dbReference type="ChEBI" id="CHEBI:58130"/>
        <dbReference type="ChEBI" id="CHEBI:456216"/>
        <dbReference type="EC" id="2.7.1.158"/>
    </reaction>
</comment>
<keyword evidence="9" id="KW-1185">Reference proteome</keyword>
<organism evidence="8 9">
    <name type="scientific">Dendroctonus ponderosae</name>
    <name type="common">Mountain pine beetle</name>
    <dbReference type="NCBI Taxonomy" id="77166"/>
    <lineage>
        <taxon>Eukaryota</taxon>
        <taxon>Metazoa</taxon>
        <taxon>Ecdysozoa</taxon>
        <taxon>Arthropoda</taxon>
        <taxon>Hexapoda</taxon>
        <taxon>Insecta</taxon>
        <taxon>Pterygota</taxon>
        <taxon>Neoptera</taxon>
        <taxon>Endopterygota</taxon>
        <taxon>Coleoptera</taxon>
        <taxon>Polyphaga</taxon>
        <taxon>Cucujiformia</taxon>
        <taxon>Curculionidae</taxon>
        <taxon>Scolytinae</taxon>
        <taxon>Dendroctonus</taxon>
    </lineage>
</organism>
<proteinExistence type="inferred from homology"/>
<evidence type="ECO:0000256" key="7">
    <source>
        <dbReference type="RuleBase" id="RU364126"/>
    </source>
</evidence>
<reference evidence="8" key="2">
    <citation type="submission" date="2024-08" db="UniProtKB">
        <authorList>
            <consortium name="EnsemblMetazoa"/>
        </authorList>
    </citation>
    <scope>IDENTIFICATION</scope>
</reference>
<evidence type="ECO:0000313" key="9">
    <source>
        <dbReference type="Proteomes" id="UP000019118"/>
    </source>
</evidence>
<evidence type="ECO:0000256" key="5">
    <source>
        <dbReference type="ARBA" id="ARBA00022777"/>
    </source>
</evidence>
<keyword evidence="6 7" id="KW-0067">ATP-binding</keyword>
<evidence type="ECO:0000256" key="4">
    <source>
        <dbReference type="ARBA" id="ARBA00022741"/>
    </source>
</evidence>
<keyword evidence="3 7" id="KW-0808">Transferase</keyword>
<evidence type="ECO:0000313" key="8">
    <source>
        <dbReference type="EnsemblMetazoa" id="XP_019762395.1"/>
    </source>
</evidence>
<dbReference type="GO" id="GO:0005634">
    <property type="term" value="C:nucleus"/>
    <property type="evidence" value="ECO:0007669"/>
    <property type="project" value="TreeGrafter"/>
</dbReference>
<accession>A0AAR5PMZ6</accession>